<sequence>MRVSMVRVAAAVLVAAGMAGCAVEAPVAARGSAAPSPATPTPMITKAGCDSSQVLTGAGFPEVRGTARDATLWGLLFVGAPPIRRGEQTKIVWRMTGEGPVRVEATLPDGTAAKLLWGPEEHEGSTWRRPGDEWGTGFVFPRAGCWKIQLTRTRGSGHVWLAVR</sequence>
<name>A0A1G8UTR8_9ACTN</name>
<evidence type="ECO:0000313" key="2">
    <source>
        <dbReference type="EMBL" id="SDJ57119.1"/>
    </source>
</evidence>
<feature type="signal peptide" evidence="1">
    <location>
        <begin position="1"/>
        <end position="24"/>
    </location>
</feature>
<protein>
    <submittedName>
        <fullName evidence="2">Uncharacterized protein</fullName>
    </submittedName>
</protein>
<feature type="chain" id="PRO_5011775879" evidence="1">
    <location>
        <begin position="25"/>
        <end position="164"/>
    </location>
</feature>
<dbReference type="OrthoDB" id="3535880at2"/>
<proteinExistence type="predicted"/>
<organism evidence="2 3">
    <name type="scientific">Nonomuraea jiangxiensis</name>
    <dbReference type="NCBI Taxonomy" id="633440"/>
    <lineage>
        <taxon>Bacteria</taxon>
        <taxon>Bacillati</taxon>
        <taxon>Actinomycetota</taxon>
        <taxon>Actinomycetes</taxon>
        <taxon>Streptosporangiales</taxon>
        <taxon>Streptosporangiaceae</taxon>
        <taxon>Nonomuraea</taxon>
    </lineage>
</organism>
<dbReference type="EMBL" id="FNDJ01000011">
    <property type="protein sequence ID" value="SDJ57119.1"/>
    <property type="molecule type" value="Genomic_DNA"/>
</dbReference>
<dbReference type="RefSeq" id="WP_143043854.1">
    <property type="nucleotide sequence ID" value="NZ_FNDJ01000011.1"/>
</dbReference>
<evidence type="ECO:0000313" key="3">
    <source>
        <dbReference type="Proteomes" id="UP000199202"/>
    </source>
</evidence>
<keyword evidence="1" id="KW-0732">Signal</keyword>
<gene>
    <name evidence="2" type="ORF">SAMN05421869_11192</name>
</gene>
<reference evidence="2 3" key="1">
    <citation type="submission" date="2016-10" db="EMBL/GenBank/DDBJ databases">
        <authorList>
            <person name="de Groot N.N."/>
        </authorList>
    </citation>
    <scope>NUCLEOTIDE SEQUENCE [LARGE SCALE GENOMIC DNA]</scope>
    <source>
        <strain evidence="2 3">CGMCC 4.6533</strain>
    </source>
</reference>
<dbReference type="PROSITE" id="PS51257">
    <property type="entry name" value="PROKAR_LIPOPROTEIN"/>
    <property type="match status" value="1"/>
</dbReference>
<accession>A0A1G8UTR8</accession>
<dbReference type="AlphaFoldDB" id="A0A1G8UTR8"/>
<keyword evidence="3" id="KW-1185">Reference proteome</keyword>
<evidence type="ECO:0000256" key="1">
    <source>
        <dbReference type="SAM" id="SignalP"/>
    </source>
</evidence>
<dbReference type="Proteomes" id="UP000199202">
    <property type="component" value="Unassembled WGS sequence"/>
</dbReference>